<dbReference type="SUPFAM" id="SSF143870">
    <property type="entry name" value="PF0523-like"/>
    <property type="match status" value="1"/>
</dbReference>
<dbReference type="Gene3D" id="3.30.2380.10">
    <property type="entry name" value="CGI121/TPRKB"/>
    <property type="match status" value="1"/>
</dbReference>
<dbReference type="EMBL" id="JANTQA010000051">
    <property type="protein sequence ID" value="KAJ3430647.1"/>
    <property type="molecule type" value="Genomic_DNA"/>
</dbReference>
<evidence type="ECO:0000313" key="7">
    <source>
        <dbReference type="Proteomes" id="UP001146793"/>
    </source>
</evidence>
<comment type="similarity">
    <text evidence="2 5">Belongs to the CGI121/TPRKB family.</text>
</comment>
<comment type="caution">
    <text evidence="6">The sequence shown here is derived from an EMBL/GenBank/DDBJ whole genome shotgun (WGS) entry which is preliminary data.</text>
</comment>
<dbReference type="AlphaFoldDB" id="A0AAV7YLC5"/>
<reference evidence="6" key="1">
    <citation type="submission" date="2022-08" db="EMBL/GenBank/DDBJ databases">
        <title>Novel sulphate-reducing endosymbionts in the free-living metamonad Anaeramoeba.</title>
        <authorList>
            <person name="Jerlstrom-Hultqvist J."/>
            <person name="Cepicka I."/>
            <person name="Gallot-Lavallee L."/>
            <person name="Salas-Leiva D."/>
            <person name="Curtis B.A."/>
            <person name="Zahonova K."/>
            <person name="Pipaliya S."/>
            <person name="Dacks J."/>
            <person name="Roger A.J."/>
        </authorList>
    </citation>
    <scope>NUCLEOTIDE SEQUENCE</scope>
    <source>
        <strain evidence="6">Busselton2</strain>
    </source>
</reference>
<proteinExistence type="inferred from homology"/>
<comment type="subcellular location">
    <subcellularLocation>
        <location evidence="1">Nucleus</location>
    </subcellularLocation>
</comment>
<dbReference type="Proteomes" id="UP001146793">
    <property type="component" value="Unassembled WGS sequence"/>
</dbReference>
<dbReference type="InterPro" id="IPR013926">
    <property type="entry name" value="CGI121/TPRKB"/>
</dbReference>
<dbReference type="InterPro" id="IPR036504">
    <property type="entry name" value="CGI121/TPRKB_sf"/>
</dbReference>
<evidence type="ECO:0000313" key="6">
    <source>
        <dbReference type="EMBL" id="KAJ3430647.1"/>
    </source>
</evidence>
<evidence type="ECO:0000256" key="2">
    <source>
        <dbReference type="ARBA" id="ARBA00005546"/>
    </source>
</evidence>
<dbReference type="PANTHER" id="PTHR15840:SF10">
    <property type="entry name" value="EKC_KEOPS COMPLEX SUBUNIT TPRKB"/>
    <property type="match status" value="1"/>
</dbReference>
<keyword evidence="4 5" id="KW-0539">Nucleus</keyword>
<keyword evidence="3" id="KW-0819">tRNA processing</keyword>
<dbReference type="PANTHER" id="PTHR15840">
    <property type="entry name" value="CGI-121 FAMILY MEMBER"/>
    <property type="match status" value="1"/>
</dbReference>
<evidence type="ECO:0000256" key="1">
    <source>
        <dbReference type="ARBA" id="ARBA00004123"/>
    </source>
</evidence>
<gene>
    <name evidence="6" type="ORF">M0812_23662</name>
</gene>
<evidence type="ECO:0000256" key="3">
    <source>
        <dbReference type="ARBA" id="ARBA00022694"/>
    </source>
</evidence>
<dbReference type="GO" id="GO:0005634">
    <property type="term" value="C:nucleus"/>
    <property type="evidence" value="ECO:0007669"/>
    <property type="project" value="UniProtKB-SubCell"/>
</dbReference>
<dbReference type="Pfam" id="PF08617">
    <property type="entry name" value="CGI-121"/>
    <property type="match status" value="1"/>
</dbReference>
<dbReference type="GO" id="GO:0002949">
    <property type="term" value="P:tRNA threonylcarbamoyladenosine modification"/>
    <property type="evidence" value="ECO:0007669"/>
    <property type="project" value="TreeGrafter"/>
</dbReference>
<dbReference type="NCBIfam" id="NF011465">
    <property type="entry name" value="PRK14886.1-1"/>
    <property type="match status" value="1"/>
</dbReference>
<dbReference type="GO" id="GO:0000408">
    <property type="term" value="C:EKC/KEOPS complex"/>
    <property type="evidence" value="ECO:0007669"/>
    <property type="project" value="TreeGrafter"/>
</dbReference>
<name>A0AAV7YLC5_9EUKA</name>
<organism evidence="6 7">
    <name type="scientific">Anaeramoeba flamelloides</name>
    <dbReference type="NCBI Taxonomy" id="1746091"/>
    <lineage>
        <taxon>Eukaryota</taxon>
        <taxon>Metamonada</taxon>
        <taxon>Anaeramoebidae</taxon>
        <taxon>Anaeramoeba</taxon>
    </lineage>
</organism>
<evidence type="ECO:0000256" key="4">
    <source>
        <dbReference type="ARBA" id="ARBA00023242"/>
    </source>
</evidence>
<protein>
    <submittedName>
        <fullName evidence="6">Cgi-121 family member</fullName>
    </submittedName>
</protein>
<dbReference type="GO" id="GO:0005829">
    <property type="term" value="C:cytosol"/>
    <property type="evidence" value="ECO:0007669"/>
    <property type="project" value="TreeGrafter"/>
</dbReference>
<evidence type="ECO:0000256" key="5">
    <source>
        <dbReference type="RuleBase" id="RU004398"/>
    </source>
</evidence>
<accession>A0AAV7YLC5</accession>
<sequence length="174" mass="20086">MTHEICDWNESKNESSKITIKFFSKIKNAENIFSLVKKGEIEKCFINPESIISEEHLLMATIRARRNQKNNSMKTRTIESEILYCLSPYKGVGMAFKHFGLQEKFTEAIVLSFEEQPDFSVIQGEELAFNDSVLQKHSNADKIIDIYQISENEIQLTSLKESVIMKMSVNNLRL</sequence>